<keyword evidence="5" id="KW-0255">Endonuclease</keyword>
<name>A0A9Q1L1R2_9SOLA</name>
<reference evidence="13" key="1">
    <citation type="journal article" date="2023" name="Proc. Natl. Acad. Sci. U.S.A.">
        <title>Genomic and structural basis for evolution of tropane alkaloid biosynthesis.</title>
        <authorList>
            <person name="Wanga Y.-J."/>
            <person name="Taina T."/>
            <person name="Yua J.-Y."/>
            <person name="Lia J."/>
            <person name="Xua B."/>
            <person name="Chenc J."/>
            <person name="D'Auriad J.C."/>
            <person name="Huanga J.-P."/>
            <person name="Huanga S.-X."/>
        </authorList>
    </citation>
    <scope>NUCLEOTIDE SEQUENCE [LARGE SCALE GENOMIC DNA]</scope>
    <source>
        <strain evidence="13">cv. KIB-2019</strain>
    </source>
</reference>
<dbReference type="PROSITE" id="PS50137">
    <property type="entry name" value="DS_RBD"/>
    <property type="match status" value="1"/>
</dbReference>
<dbReference type="AlphaFoldDB" id="A0A9Q1L1R2"/>
<evidence type="ECO:0000256" key="3">
    <source>
        <dbReference type="ARBA" id="ARBA00022722"/>
    </source>
</evidence>
<feature type="domain" description="RNase III" evidence="11">
    <location>
        <begin position="17"/>
        <end position="159"/>
    </location>
</feature>
<dbReference type="InterPro" id="IPR011989">
    <property type="entry name" value="ARM-like"/>
</dbReference>
<dbReference type="GO" id="GO:0006402">
    <property type="term" value="P:mRNA catabolic process"/>
    <property type="evidence" value="ECO:0007669"/>
    <property type="project" value="InterPro"/>
</dbReference>
<evidence type="ECO:0000259" key="11">
    <source>
        <dbReference type="PROSITE" id="PS50142"/>
    </source>
</evidence>
<dbReference type="InterPro" id="IPR014720">
    <property type="entry name" value="dsRBD_dom"/>
</dbReference>
<dbReference type="GO" id="GO:0030014">
    <property type="term" value="C:CCR4-NOT complex"/>
    <property type="evidence" value="ECO:0007669"/>
    <property type="project" value="InterPro"/>
</dbReference>
<dbReference type="SMART" id="SM00358">
    <property type="entry name" value="DSRM"/>
    <property type="match status" value="1"/>
</dbReference>
<keyword evidence="6" id="KW-0378">Hydrolase</keyword>
<evidence type="ECO:0000256" key="6">
    <source>
        <dbReference type="ARBA" id="ARBA00022801"/>
    </source>
</evidence>
<comment type="caution">
    <text evidence="12">The sequence shown here is derived from an EMBL/GenBank/DDBJ whole genome shotgun (WGS) entry which is preliminary data.</text>
</comment>
<dbReference type="InterPro" id="IPR007216">
    <property type="entry name" value="CNOT9"/>
</dbReference>
<dbReference type="GO" id="GO:0046872">
    <property type="term" value="F:metal ion binding"/>
    <property type="evidence" value="ECO:0007669"/>
    <property type="project" value="UniProtKB-KW"/>
</dbReference>
<dbReference type="PANTHER" id="PTHR14950:SF49">
    <property type="entry name" value="RIBONUCLEASE 3-LIKE PROTEIN 2-RELATED"/>
    <property type="match status" value="1"/>
</dbReference>
<dbReference type="InterPro" id="IPR036389">
    <property type="entry name" value="RNase_III_sf"/>
</dbReference>
<evidence type="ECO:0000256" key="5">
    <source>
        <dbReference type="ARBA" id="ARBA00022759"/>
    </source>
</evidence>
<dbReference type="GO" id="GO:0004525">
    <property type="term" value="F:ribonuclease III activity"/>
    <property type="evidence" value="ECO:0007669"/>
    <property type="project" value="InterPro"/>
</dbReference>
<dbReference type="Gene3D" id="1.10.1520.10">
    <property type="entry name" value="Ribonuclease III domain"/>
    <property type="match status" value="1"/>
</dbReference>
<dbReference type="GO" id="GO:0003723">
    <property type="term" value="F:RNA binding"/>
    <property type="evidence" value="ECO:0007669"/>
    <property type="project" value="UniProtKB-UniRule"/>
</dbReference>
<evidence type="ECO:0000256" key="4">
    <source>
        <dbReference type="ARBA" id="ARBA00022723"/>
    </source>
</evidence>
<keyword evidence="4" id="KW-0479">Metal-binding</keyword>
<dbReference type="GO" id="GO:0030422">
    <property type="term" value="P:siRNA processing"/>
    <property type="evidence" value="ECO:0007669"/>
    <property type="project" value="TreeGrafter"/>
</dbReference>
<dbReference type="Proteomes" id="UP001152561">
    <property type="component" value="Unassembled WGS sequence"/>
</dbReference>
<evidence type="ECO:0000259" key="10">
    <source>
        <dbReference type="PROSITE" id="PS50137"/>
    </source>
</evidence>
<evidence type="ECO:0000256" key="2">
    <source>
        <dbReference type="ARBA" id="ARBA00001946"/>
    </source>
</evidence>
<keyword evidence="13" id="KW-1185">Reference proteome</keyword>
<sequence>MYSPESYEVITDIATAIRSVEKIINYKFNNPKLVQEALTHPSCTDSPSYQRLEFMGDAALGLAVSKYIYLAYPGLDAGQLSLLRAANISTERLARVAVRHGLYKYVFHNTTTLEEKVNEFVIMVGQEEQAEFHGGAMKAPKVLADIVESVTAAVFVDCGYDLQAFWVIIRGLVEPIITPDLLSQQPQPVTMLYEFCQKGRHQVDIKYWRKEEKDIASVFVDGQFVASASSETKENAKLHAAKAALKKLAYKSTGKSDIEVEPNTEIEGAKQKLNELCGRKKWPIPTYRLMGADKQGKWNQSRKSRKPDSKNRKTAYIPLYLYPFLNTTSKSGPFEYLRLTSLGVIGALVKEEVATTIDSQC</sequence>
<feature type="domain" description="DRBM" evidence="10">
    <location>
        <begin position="187"/>
        <end position="250"/>
    </location>
</feature>
<keyword evidence="7" id="KW-0460">Magnesium</keyword>
<evidence type="ECO:0000256" key="7">
    <source>
        <dbReference type="ARBA" id="ARBA00022842"/>
    </source>
</evidence>
<keyword evidence="8 9" id="KW-0694">RNA-binding</keyword>
<dbReference type="SUPFAM" id="SSF54768">
    <property type="entry name" value="dsRNA-binding domain-like"/>
    <property type="match status" value="1"/>
</dbReference>
<accession>A0A9Q1L1R2</accession>
<dbReference type="Gene3D" id="3.30.160.20">
    <property type="match status" value="1"/>
</dbReference>
<dbReference type="SMART" id="SM00535">
    <property type="entry name" value="RIBOc"/>
    <property type="match status" value="1"/>
</dbReference>
<comment type="cofactor">
    <cofactor evidence="1">
        <name>Mn(2+)</name>
        <dbReference type="ChEBI" id="CHEBI:29035"/>
    </cofactor>
</comment>
<evidence type="ECO:0000256" key="9">
    <source>
        <dbReference type="PROSITE-ProRule" id="PRU00266"/>
    </source>
</evidence>
<dbReference type="CDD" id="cd00593">
    <property type="entry name" value="RIBOc"/>
    <property type="match status" value="1"/>
</dbReference>
<keyword evidence="3" id="KW-0540">Nuclease</keyword>
<dbReference type="SUPFAM" id="SSF69065">
    <property type="entry name" value="RNase III domain-like"/>
    <property type="match status" value="1"/>
</dbReference>
<dbReference type="FunFam" id="1.10.1520.10:FF:000004">
    <property type="entry name" value="Endoribonuclease dicer-like 1"/>
    <property type="match status" value="1"/>
</dbReference>
<evidence type="ECO:0000256" key="1">
    <source>
        <dbReference type="ARBA" id="ARBA00001936"/>
    </source>
</evidence>
<evidence type="ECO:0000313" key="13">
    <source>
        <dbReference type="Proteomes" id="UP001152561"/>
    </source>
</evidence>
<protein>
    <submittedName>
        <fullName evidence="12">Uncharacterized protein</fullName>
    </submittedName>
</protein>
<dbReference type="PROSITE" id="PS50142">
    <property type="entry name" value="RNASE_3_2"/>
    <property type="match status" value="1"/>
</dbReference>
<dbReference type="GO" id="GO:0005634">
    <property type="term" value="C:nucleus"/>
    <property type="evidence" value="ECO:0007669"/>
    <property type="project" value="TreeGrafter"/>
</dbReference>
<evidence type="ECO:0000313" key="12">
    <source>
        <dbReference type="EMBL" id="KAJ8527667.1"/>
    </source>
</evidence>
<dbReference type="Gene3D" id="1.25.10.10">
    <property type="entry name" value="Leucine-rich Repeat Variant"/>
    <property type="match status" value="1"/>
</dbReference>
<gene>
    <name evidence="12" type="ORF">K7X08_015118</name>
</gene>
<evidence type="ECO:0000256" key="8">
    <source>
        <dbReference type="ARBA" id="ARBA00022884"/>
    </source>
</evidence>
<comment type="cofactor">
    <cofactor evidence="2">
        <name>Mg(2+)</name>
        <dbReference type="ChEBI" id="CHEBI:18420"/>
    </cofactor>
</comment>
<dbReference type="OrthoDB" id="416741at2759"/>
<dbReference type="Pfam" id="PF00636">
    <property type="entry name" value="Ribonuclease_3"/>
    <property type="match status" value="1"/>
</dbReference>
<dbReference type="PANTHER" id="PTHR14950">
    <property type="entry name" value="DICER-RELATED"/>
    <property type="match status" value="1"/>
</dbReference>
<proteinExistence type="predicted"/>
<dbReference type="Pfam" id="PF04078">
    <property type="entry name" value="Rcd1"/>
    <property type="match status" value="1"/>
</dbReference>
<dbReference type="GO" id="GO:0005737">
    <property type="term" value="C:cytoplasm"/>
    <property type="evidence" value="ECO:0007669"/>
    <property type="project" value="TreeGrafter"/>
</dbReference>
<organism evidence="12 13">
    <name type="scientific">Anisodus acutangulus</name>
    <dbReference type="NCBI Taxonomy" id="402998"/>
    <lineage>
        <taxon>Eukaryota</taxon>
        <taxon>Viridiplantae</taxon>
        <taxon>Streptophyta</taxon>
        <taxon>Embryophyta</taxon>
        <taxon>Tracheophyta</taxon>
        <taxon>Spermatophyta</taxon>
        <taxon>Magnoliopsida</taxon>
        <taxon>eudicotyledons</taxon>
        <taxon>Gunneridae</taxon>
        <taxon>Pentapetalae</taxon>
        <taxon>asterids</taxon>
        <taxon>lamiids</taxon>
        <taxon>Solanales</taxon>
        <taxon>Solanaceae</taxon>
        <taxon>Solanoideae</taxon>
        <taxon>Hyoscyameae</taxon>
        <taxon>Anisodus</taxon>
    </lineage>
</organism>
<dbReference type="InterPro" id="IPR000999">
    <property type="entry name" value="RNase_III_dom"/>
</dbReference>
<dbReference type="EMBL" id="JAJAGQ010000023">
    <property type="protein sequence ID" value="KAJ8527667.1"/>
    <property type="molecule type" value="Genomic_DNA"/>
</dbReference>
<dbReference type="Pfam" id="PF00035">
    <property type="entry name" value="dsrm"/>
    <property type="match status" value="1"/>
</dbReference>